<evidence type="ECO:0000313" key="1">
    <source>
        <dbReference type="EMBL" id="KON96711.1"/>
    </source>
</evidence>
<evidence type="ECO:0000313" key="4">
    <source>
        <dbReference type="Proteomes" id="UP000182836"/>
    </source>
</evidence>
<dbReference type="AlphaFoldDB" id="A0A0D1XT29"/>
<proteinExistence type="predicted"/>
<dbReference type="GeneID" id="42306625"/>
<dbReference type="PATRIC" id="fig|47500.12.peg.1287"/>
<sequence>MEYYLIVYEPRPVTNKLKSSTGSADQEKLYKAIEGTIANLGPYIRAMKNLWFVYTDIRSDEILYKFEALVKDKGLIYIDKAIWDN</sequence>
<dbReference type="RefSeq" id="WP_043066358.1">
    <property type="nucleotide sequence ID" value="NZ_BJOA01000295.1"/>
</dbReference>
<protein>
    <recommendedName>
        <fullName evidence="5">GYD domain-containing protein</fullName>
    </recommendedName>
</protein>
<dbReference type="EMBL" id="FNED01000060">
    <property type="protein sequence ID" value="SDK48762.1"/>
    <property type="molecule type" value="Genomic_DNA"/>
</dbReference>
<evidence type="ECO:0000313" key="2">
    <source>
        <dbReference type="EMBL" id="SDK48762.1"/>
    </source>
</evidence>
<organism evidence="1 3">
    <name type="scientific">Aneurinibacillus migulanus</name>
    <name type="common">Bacillus migulanus</name>
    <dbReference type="NCBI Taxonomy" id="47500"/>
    <lineage>
        <taxon>Bacteria</taxon>
        <taxon>Bacillati</taxon>
        <taxon>Bacillota</taxon>
        <taxon>Bacilli</taxon>
        <taxon>Bacillales</taxon>
        <taxon>Paenibacillaceae</taxon>
        <taxon>Aneurinibacillus group</taxon>
        <taxon>Aneurinibacillus</taxon>
    </lineage>
</organism>
<reference evidence="2 4" key="2">
    <citation type="submission" date="2016-10" db="EMBL/GenBank/DDBJ databases">
        <authorList>
            <person name="de Groot N.N."/>
        </authorList>
    </citation>
    <scope>NUCLEOTIDE SEQUENCE [LARGE SCALE GENOMIC DNA]</scope>
    <source>
        <strain evidence="2 4">DSM 2895</strain>
    </source>
</reference>
<dbReference type="EMBL" id="LGUG01000004">
    <property type="protein sequence ID" value="KON96711.1"/>
    <property type="molecule type" value="Genomic_DNA"/>
</dbReference>
<accession>A0A0D1XT29</accession>
<gene>
    <name evidence="1" type="ORF">AF333_15740</name>
    <name evidence="2" type="ORF">SAMN04487909_16014</name>
</gene>
<evidence type="ECO:0000313" key="3">
    <source>
        <dbReference type="Proteomes" id="UP000037269"/>
    </source>
</evidence>
<evidence type="ECO:0008006" key="5">
    <source>
        <dbReference type="Google" id="ProtNLM"/>
    </source>
</evidence>
<dbReference type="Proteomes" id="UP000182836">
    <property type="component" value="Unassembled WGS sequence"/>
</dbReference>
<keyword evidence="3" id="KW-1185">Reference proteome</keyword>
<name>A0A0D1XT29_ANEMI</name>
<dbReference type="Proteomes" id="UP000037269">
    <property type="component" value="Unassembled WGS sequence"/>
</dbReference>
<reference evidence="1 3" key="1">
    <citation type="submission" date="2015-07" db="EMBL/GenBank/DDBJ databases">
        <title>Fjat-14205 dsm 2895.</title>
        <authorList>
            <person name="Liu B."/>
            <person name="Wang J."/>
            <person name="Zhu Y."/>
            <person name="Liu G."/>
            <person name="Chen Q."/>
            <person name="Chen Z."/>
            <person name="Lan J."/>
            <person name="Che J."/>
            <person name="Ge C."/>
            <person name="Shi H."/>
            <person name="Pan Z."/>
            <person name="Liu X."/>
        </authorList>
    </citation>
    <scope>NUCLEOTIDE SEQUENCE [LARGE SCALE GENOMIC DNA]</scope>
    <source>
        <strain evidence="1 3">DSM 2895</strain>
    </source>
</reference>